<dbReference type="PATRIC" id="fig|28037.237.peg.4"/>
<keyword evidence="1" id="KW-0472">Membrane</keyword>
<dbReference type="AlphaFoldDB" id="A0A150NP67"/>
<evidence type="ECO:0000256" key="1">
    <source>
        <dbReference type="SAM" id="Phobius"/>
    </source>
</evidence>
<organism evidence="2 3">
    <name type="scientific">Streptococcus mitis</name>
    <dbReference type="NCBI Taxonomy" id="28037"/>
    <lineage>
        <taxon>Bacteria</taxon>
        <taxon>Bacillati</taxon>
        <taxon>Bacillota</taxon>
        <taxon>Bacilli</taxon>
        <taxon>Lactobacillales</taxon>
        <taxon>Streptococcaceae</taxon>
        <taxon>Streptococcus</taxon>
        <taxon>Streptococcus mitis group</taxon>
    </lineage>
</organism>
<comment type="caution">
    <text evidence="2">The sequence shown here is derived from an EMBL/GenBank/DDBJ whole genome shotgun (WGS) entry which is preliminary data.</text>
</comment>
<name>A0A150NP67_STRMT</name>
<dbReference type="EMBL" id="LROT01000001">
    <property type="protein sequence ID" value="KYF35265.1"/>
    <property type="molecule type" value="Genomic_DNA"/>
</dbReference>
<accession>A0A150NP67</accession>
<gene>
    <name evidence="2" type="ORF">SMI10712_00144</name>
</gene>
<evidence type="ECO:0000313" key="3">
    <source>
        <dbReference type="Proteomes" id="UP000075618"/>
    </source>
</evidence>
<reference evidence="2 3" key="1">
    <citation type="submission" date="2016-01" db="EMBL/GenBank/DDBJ databases">
        <title>Highly variable Streptococcus oralis are common among viridans streptococci isolated from primates.</title>
        <authorList>
            <person name="Denapaite D."/>
            <person name="Rieger M."/>
            <person name="Koendgen S."/>
            <person name="Brueckner R."/>
            <person name="Ochigava I."/>
            <person name="Kappeler P."/>
            <person name="Maetz-Rensing K."/>
            <person name="Leendertz F."/>
            <person name="Hakenbeck R."/>
        </authorList>
    </citation>
    <scope>NUCLEOTIDE SEQUENCE [LARGE SCALE GENOMIC DNA]</scope>
    <source>
        <strain evidence="2 3">10712</strain>
    </source>
</reference>
<keyword evidence="1" id="KW-0812">Transmembrane</keyword>
<sequence>MLFLQYFFFSIITLTFVFFKFFVEFLQFLSEFKRLRKKSHIPKILKK</sequence>
<keyword evidence="1" id="KW-1133">Transmembrane helix</keyword>
<feature type="transmembrane region" description="Helical" evidence="1">
    <location>
        <begin position="6"/>
        <end position="29"/>
    </location>
</feature>
<evidence type="ECO:0000313" key="2">
    <source>
        <dbReference type="EMBL" id="KYF35265.1"/>
    </source>
</evidence>
<dbReference type="Proteomes" id="UP000075618">
    <property type="component" value="Unassembled WGS sequence"/>
</dbReference>
<protein>
    <submittedName>
        <fullName evidence="2">Uncharacterized protein</fullName>
    </submittedName>
</protein>
<proteinExistence type="predicted"/>